<reference evidence="1" key="3">
    <citation type="submission" date="2015-04" db="UniProtKB">
        <authorList>
            <consortium name="EnsemblPlants"/>
        </authorList>
    </citation>
    <scope>IDENTIFICATION</scope>
</reference>
<dbReference type="Proteomes" id="UP000032180">
    <property type="component" value="Chromosome 4"/>
</dbReference>
<sequence length="132" mass="14970">MQNEVKQVTPKAVFSVVEKEHPRSLTPMLWAKKSSTFLDIKRRAHAWEQWLRHLQRDRRTEPAVDLTVSKNSVVLQLSSASAAFRFGADFESPTATTGPGGENFCDQWYLPMRALRNAEPEPMVLSVTLLCV</sequence>
<keyword evidence="2" id="KW-1185">Reference proteome</keyword>
<reference evidence="1 2" key="1">
    <citation type="submission" date="2012-08" db="EMBL/GenBank/DDBJ databases">
        <title>Oryza genome evolution.</title>
        <authorList>
            <person name="Wing R.A."/>
        </authorList>
    </citation>
    <scope>NUCLEOTIDE SEQUENCE</scope>
</reference>
<evidence type="ECO:0000313" key="2">
    <source>
        <dbReference type="Proteomes" id="UP000032180"/>
    </source>
</evidence>
<dbReference type="AlphaFoldDB" id="A0A0D9W9K1"/>
<dbReference type="EnsemblPlants" id="LPERR04G21110.3">
    <property type="protein sequence ID" value="LPERR04G21110.3"/>
    <property type="gene ID" value="LPERR04G21110"/>
</dbReference>
<name>A0A0D9W9K1_9ORYZ</name>
<evidence type="ECO:0000313" key="1">
    <source>
        <dbReference type="EnsemblPlants" id="LPERR04G21110.2"/>
    </source>
</evidence>
<dbReference type="Gramene" id="LPERR04G21110.2">
    <property type="protein sequence ID" value="LPERR04G21110.2"/>
    <property type="gene ID" value="LPERR04G21110"/>
</dbReference>
<dbReference type="Gramene" id="LPERR04G21110.3">
    <property type="protein sequence ID" value="LPERR04G21110.3"/>
    <property type="gene ID" value="LPERR04G21110"/>
</dbReference>
<organism evidence="1 2">
    <name type="scientific">Leersia perrieri</name>
    <dbReference type="NCBI Taxonomy" id="77586"/>
    <lineage>
        <taxon>Eukaryota</taxon>
        <taxon>Viridiplantae</taxon>
        <taxon>Streptophyta</taxon>
        <taxon>Embryophyta</taxon>
        <taxon>Tracheophyta</taxon>
        <taxon>Spermatophyta</taxon>
        <taxon>Magnoliopsida</taxon>
        <taxon>Liliopsida</taxon>
        <taxon>Poales</taxon>
        <taxon>Poaceae</taxon>
        <taxon>BOP clade</taxon>
        <taxon>Oryzoideae</taxon>
        <taxon>Oryzeae</taxon>
        <taxon>Oryzinae</taxon>
        <taxon>Leersia</taxon>
    </lineage>
</organism>
<accession>A0A0D9W9K1</accession>
<proteinExistence type="predicted"/>
<dbReference type="EnsemblPlants" id="LPERR04G21110.2">
    <property type="protein sequence ID" value="LPERR04G21110.2"/>
    <property type="gene ID" value="LPERR04G21110"/>
</dbReference>
<reference evidence="1 2" key="2">
    <citation type="submission" date="2013-12" db="EMBL/GenBank/DDBJ databases">
        <authorList>
            <person name="Yu Y."/>
            <person name="Lee S."/>
            <person name="de Baynast K."/>
            <person name="Wissotski M."/>
            <person name="Liu L."/>
            <person name="Talag J."/>
            <person name="Goicoechea J."/>
            <person name="Angelova A."/>
            <person name="Jetty R."/>
            <person name="Kudrna D."/>
            <person name="Golser W."/>
            <person name="Rivera L."/>
            <person name="Zhang J."/>
            <person name="Wing R."/>
        </authorList>
    </citation>
    <scope>NUCLEOTIDE SEQUENCE</scope>
</reference>
<protein>
    <submittedName>
        <fullName evidence="1">Uncharacterized protein</fullName>
    </submittedName>
</protein>